<dbReference type="Proteomes" id="UP000825228">
    <property type="component" value="Unassembled WGS sequence"/>
</dbReference>
<keyword evidence="5 6" id="KW-0472">Membrane</keyword>
<name>A0ABS7P744_9NOCA</name>
<dbReference type="Pfam" id="PF03631">
    <property type="entry name" value="Virul_fac_BrkB"/>
    <property type="match status" value="1"/>
</dbReference>
<keyword evidence="3 6" id="KW-0812">Transmembrane</keyword>
<evidence type="ECO:0000256" key="3">
    <source>
        <dbReference type="ARBA" id="ARBA00022692"/>
    </source>
</evidence>
<feature type="transmembrane region" description="Helical" evidence="6">
    <location>
        <begin position="208"/>
        <end position="235"/>
    </location>
</feature>
<evidence type="ECO:0000256" key="1">
    <source>
        <dbReference type="ARBA" id="ARBA00004651"/>
    </source>
</evidence>
<evidence type="ECO:0000256" key="2">
    <source>
        <dbReference type="ARBA" id="ARBA00022475"/>
    </source>
</evidence>
<gene>
    <name evidence="7" type="ORF">HQ603_15560</name>
</gene>
<reference evidence="7 8" key="1">
    <citation type="submission" date="2020-06" db="EMBL/GenBank/DDBJ databases">
        <title>Taxonomy, biology and ecology of Rhodococcus bacteria occurring in California pistachio and other woody hosts as revealed by genome sequence analyses.</title>
        <authorList>
            <person name="Gai Y."/>
            <person name="Riely B."/>
        </authorList>
    </citation>
    <scope>NUCLEOTIDE SEQUENCE [LARGE SCALE GENOMIC DNA]</scope>
    <source>
        <strain evidence="7 8">BP-281</strain>
    </source>
</reference>
<keyword evidence="2" id="KW-1003">Cell membrane</keyword>
<keyword evidence="4 6" id="KW-1133">Transmembrane helix</keyword>
<feature type="transmembrane region" description="Helical" evidence="6">
    <location>
        <begin position="140"/>
        <end position="163"/>
    </location>
</feature>
<proteinExistence type="predicted"/>
<protein>
    <submittedName>
        <fullName evidence="7">YihY/virulence factor BrkB family protein</fullName>
    </submittedName>
</protein>
<keyword evidence="8" id="KW-1185">Reference proteome</keyword>
<comment type="caution">
    <text evidence="7">The sequence shown here is derived from an EMBL/GenBank/DDBJ whole genome shotgun (WGS) entry which is preliminary data.</text>
</comment>
<sequence>MPRALTFRSVWLELLRSRVAVRAGMRRRMASRDTALVAAGITFYGGIAVVPMLLLGLKVTAILLGTPTVLRYGEAIASLLPDPAGAPDAVRALFTAGTSIGWVGLLVAILPATFYGEGMRRALLVYSPHEETYIGWRGRILSLPVLVITPLLTVPVLVVGNALASIDGGPAGAAFRVWLGFVTVWLVLSVPLGWTFRVVAPIALSRLAVVVGTLTTASFVAGFLQGYVLFLAIPIDWSGPFGGLEPVGAAVATVLWLFLLHVVVLFGWVFTLECDRLVARRDRADVGAP</sequence>
<evidence type="ECO:0000313" key="8">
    <source>
        <dbReference type="Proteomes" id="UP000825228"/>
    </source>
</evidence>
<accession>A0ABS7P744</accession>
<organism evidence="7 8">
    <name type="scientific">Rhodococcoides corynebacterioides</name>
    <dbReference type="NCBI Taxonomy" id="53972"/>
    <lineage>
        <taxon>Bacteria</taxon>
        <taxon>Bacillati</taxon>
        <taxon>Actinomycetota</taxon>
        <taxon>Actinomycetes</taxon>
        <taxon>Mycobacteriales</taxon>
        <taxon>Nocardiaceae</taxon>
        <taxon>Rhodococcoides</taxon>
    </lineage>
</organism>
<evidence type="ECO:0000256" key="4">
    <source>
        <dbReference type="ARBA" id="ARBA00022989"/>
    </source>
</evidence>
<comment type="subcellular location">
    <subcellularLocation>
        <location evidence="1">Cell membrane</location>
        <topology evidence="1">Multi-pass membrane protein</topology>
    </subcellularLocation>
</comment>
<evidence type="ECO:0000256" key="6">
    <source>
        <dbReference type="SAM" id="Phobius"/>
    </source>
</evidence>
<feature type="transmembrane region" description="Helical" evidence="6">
    <location>
        <begin position="175"/>
        <end position="196"/>
    </location>
</feature>
<evidence type="ECO:0000313" key="7">
    <source>
        <dbReference type="EMBL" id="MBY6368170.1"/>
    </source>
</evidence>
<dbReference type="InterPro" id="IPR017039">
    <property type="entry name" value="Virul_fac_BrkB"/>
</dbReference>
<feature type="transmembrane region" description="Helical" evidence="6">
    <location>
        <begin position="35"/>
        <end position="57"/>
    </location>
</feature>
<evidence type="ECO:0000256" key="5">
    <source>
        <dbReference type="ARBA" id="ARBA00023136"/>
    </source>
</evidence>
<feature type="transmembrane region" description="Helical" evidence="6">
    <location>
        <begin position="247"/>
        <end position="271"/>
    </location>
</feature>
<dbReference type="EMBL" id="JABUBU010000019">
    <property type="protein sequence ID" value="MBY6368170.1"/>
    <property type="molecule type" value="Genomic_DNA"/>
</dbReference>
<dbReference type="RefSeq" id="WP_222685628.1">
    <property type="nucleotide sequence ID" value="NZ_JABUBT010000031.1"/>
</dbReference>
<feature type="transmembrane region" description="Helical" evidence="6">
    <location>
        <begin position="100"/>
        <end position="119"/>
    </location>
</feature>